<keyword evidence="3" id="KW-1185">Reference proteome</keyword>
<evidence type="ECO:0000256" key="1">
    <source>
        <dbReference type="SAM" id="MobiDB-lite"/>
    </source>
</evidence>
<name>A0A068NLR9_FIMGI</name>
<proteinExistence type="predicted"/>
<dbReference type="Proteomes" id="UP000027982">
    <property type="component" value="Chromosome"/>
</dbReference>
<gene>
    <name evidence="2" type="ORF">OP10G_0342</name>
</gene>
<dbReference type="AlphaFoldDB" id="A0A068NLR9"/>
<dbReference type="EMBL" id="CP007139">
    <property type="protein sequence ID" value="AIE83710.1"/>
    <property type="molecule type" value="Genomic_DNA"/>
</dbReference>
<accession>A0A068NLR9</accession>
<dbReference type="RefSeq" id="WP_144240943.1">
    <property type="nucleotide sequence ID" value="NZ_CP007139.1"/>
</dbReference>
<organism evidence="2 3">
    <name type="scientific">Fimbriimonas ginsengisoli Gsoil 348</name>
    <dbReference type="NCBI Taxonomy" id="661478"/>
    <lineage>
        <taxon>Bacteria</taxon>
        <taxon>Bacillati</taxon>
        <taxon>Armatimonadota</taxon>
        <taxon>Fimbriimonadia</taxon>
        <taxon>Fimbriimonadales</taxon>
        <taxon>Fimbriimonadaceae</taxon>
        <taxon>Fimbriimonas</taxon>
    </lineage>
</organism>
<dbReference type="KEGG" id="fgi:OP10G_0342"/>
<evidence type="ECO:0000313" key="3">
    <source>
        <dbReference type="Proteomes" id="UP000027982"/>
    </source>
</evidence>
<dbReference type="STRING" id="661478.OP10G_0342"/>
<feature type="region of interest" description="Disordered" evidence="1">
    <location>
        <begin position="40"/>
        <end position="67"/>
    </location>
</feature>
<sequence length="799" mass="85182">MVTLACAIAAGAFGQEIKAPIKRGQRPILVGQQRGLSVRDSLVARPKVDTPAPSPNGRPGKLDDTSFSSTASVSWRSAAPAVEFKLNGAGPFPKTGTFEVYAIAPALTNAPAGAGLSSVNQIKATPPELLYKIPITTGQDGTFTVNFGAFAPKAKGNAFALIGKPAGAAVDGESSSAAKLAVAKIQALGYTRYYARVVNPKGASSTNACIEYGEALPSDVSSNLRVKTSNNANPWLTTITSTLPVYSLKWWTLAPGASSAVFQLSQKPFSDDPRTWRLSGLGHCGPVPAGSSDGINLFGLSLANYLVGGPRAKGDYYLRVVPLKPNGDLAAQPSNEVLLHLVAADATPLASTQLEIWTNSAFTHGETAEKPIWGSSTDLSFLDTITFRWSTKTNVTKANVLVRRIDDWSNDVVNESTVNHQGPFALDIKPLLLPGRFYEIKVSPVDSGGKPAAEEAKVFINVSAQGPLQGLPTPKQPPTASFNCFVTVDHYEPLKLEEPYRYVLAREPNQGTIVDDEMYKFFAALTNHPSPHQGDKIYLPPKPDNGKSWSDYVSDGVNFVASIATWAEGAASSLNSYYDQVKQSAAEGISSATGIPVEIVKFGIEIACDSMGVPSNPMDFGGMTSLGSDYLAGEILDATGAGDALRDQASGLIQSGLTDMAKQGTAMNDPSAPMIIPDPDFAAKPSIMRLRVKYASSDSGAYGGGGPVTIRVESWYSEDQNSLDPKNTPKEHVVLYESTIVLPKMKAGQVLTIPVALRPTKLLLDEPGRWWKAYNMSKETWFTVDGTVTKDRLCSKAWP</sequence>
<reference evidence="2 3" key="1">
    <citation type="journal article" date="2014" name="PLoS ONE">
        <title>The first complete genome sequence of the class fimbriimonadia in the phylum armatimonadetes.</title>
        <authorList>
            <person name="Hu Z.Y."/>
            <person name="Wang Y.Z."/>
            <person name="Im W.T."/>
            <person name="Wang S.Y."/>
            <person name="Zhao G.P."/>
            <person name="Zheng H.J."/>
            <person name="Quan Z.X."/>
        </authorList>
    </citation>
    <scope>NUCLEOTIDE SEQUENCE [LARGE SCALE GENOMIC DNA]</scope>
    <source>
        <strain evidence="2">Gsoil 348</strain>
    </source>
</reference>
<protein>
    <submittedName>
        <fullName evidence="2">Uncharacterized protein</fullName>
    </submittedName>
</protein>
<evidence type="ECO:0000313" key="2">
    <source>
        <dbReference type="EMBL" id="AIE83710.1"/>
    </source>
</evidence>
<dbReference type="HOGENOM" id="CLU_351887_0_0_0"/>